<evidence type="ECO:0000313" key="1">
    <source>
        <dbReference type="EMBL" id="CAG8597531.1"/>
    </source>
</evidence>
<sequence>MSYVHIWYQKDRLRRNRDNGHNHIRRARERRRYNPSTFRIEDTAVFPPEFSQFVEQMIFGTPFHES</sequence>
<keyword evidence="2" id="KW-1185">Reference proteome</keyword>
<organism evidence="1 2">
    <name type="scientific">Racocetra fulgida</name>
    <dbReference type="NCBI Taxonomy" id="60492"/>
    <lineage>
        <taxon>Eukaryota</taxon>
        <taxon>Fungi</taxon>
        <taxon>Fungi incertae sedis</taxon>
        <taxon>Mucoromycota</taxon>
        <taxon>Glomeromycotina</taxon>
        <taxon>Glomeromycetes</taxon>
        <taxon>Diversisporales</taxon>
        <taxon>Gigasporaceae</taxon>
        <taxon>Racocetra</taxon>
    </lineage>
</organism>
<accession>A0A9N9CD13</accession>
<protein>
    <submittedName>
        <fullName evidence="1">12707_t:CDS:1</fullName>
    </submittedName>
</protein>
<dbReference type="Proteomes" id="UP000789396">
    <property type="component" value="Unassembled WGS sequence"/>
</dbReference>
<proteinExistence type="predicted"/>
<dbReference type="EMBL" id="CAJVPZ010008391">
    <property type="protein sequence ID" value="CAG8597531.1"/>
    <property type="molecule type" value="Genomic_DNA"/>
</dbReference>
<dbReference type="AlphaFoldDB" id="A0A9N9CD13"/>
<name>A0A9N9CD13_9GLOM</name>
<gene>
    <name evidence="1" type="ORF">RFULGI_LOCUS6475</name>
</gene>
<reference evidence="1" key="1">
    <citation type="submission" date="2021-06" db="EMBL/GenBank/DDBJ databases">
        <authorList>
            <person name="Kallberg Y."/>
            <person name="Tangrot J."/>
            <person name="Rosling A."/>
        </authorList>
    </citation>
    <scope>NUCLEOTIDE SEQUENCE</scope>
    <source>
        <strain evidence="1">IN212</strain>
    </source>
</reference>
<comment type="caution">
    <text evidence="1">The sequence shown here is derived from an EMBL/GenBank/DDBJ whole genome shotgun (WGS) entry which is preliminary data.</text>
</comment>
<evidence type="ECO:0000313" key="2">
    <source>
        <dbReference type="Proteomes" id="UP000789396"/>
    </source>
</evidence>